<evidence type="ECO:0000256" key="6">
    <source>
        <dbReference type="ARBA" id="ARBA00022490"/>
    </source>
</evidence>
<dbReference type="AlphaFoldDB" id="F2LUF3"/>
<keyword evidence="6" id="KW-0963">Cytoplasm</keyword>
<keyword evidence="11" id="KW-1185">Reference proteome</keyword>
<dbReference type="Gene3D" id="3.20.20.70">
    <property type="entry name" value="Aldolase class I"/>
    <property type="match status" value="1"/>
</dbReference>
<dbReference type="EC" id="2.5.1.55" evidence="5"/>
<evidence type="ECO:0000256" key="1">
    <source>
        <dbReference type="ARBA" id="ARBA00004496"/>
    </source>
</evidence>
<dbReference type="GO" id="GO:0005737">
    <property type="term" value="C:cytoplasm"/>
    <property type="evidence" value="ECO:0007669"/>
    <property type="project" value="UniProtKB-SubCell"/>
</dbReference>
<comment type="catalytic activity">
    <reaction evidence="8">
        <text>D-arabinose 5-phosphate + phosphoenolpyruvate + H2O = 3-deoxy-alpha-D-manno-2-octulosonate-8-phosphate + phosphate</text>
        <dbReference type="Rhea" id="RHEA:14053"/>
        <dbReference type="ChEBI" id="CHEBI:15377"/>
        <dbReference type="ChEBI" id="CHEBI:43474"/>
        <dbReference type="ChEBI" id="CHEBI:57693"/>
        <dbReference type="ChEBI" id="CHEBI:58702"/>
        <dbReference type="ChEBI" id="CHEBI:85985"/>
        <dbReference type="EC" id="2.5.1.55"/>
    </reaction>
</comment>
<dbReference type="KEGG" id="hmr:Hipma_0508"/>
<dbReference type="HOGENOM" id="CLU_036666_0_0_7"/>
<reference evidence="10 11" key="1">
    <citation type="journal article" date="2011" name="Stand. Genomic Sci.">
        <title>Complete genome sequence of the thermophilic sulfur-reducer Hippea maritima type strain (MH(2)).</title>
        <authorList>
            <person name="Huntemann M."/>
            <person name="Lu M."/>
            <person name="Nolan M."/>
            <person name="Lapidus A."/>
            <person name="Lucas S."/>
            <person name="Hammon N."/>
            <person name="Deshpande S."/>
            <person name="Cheng J.F."/>
            <person name="Tapia R."/>
            <person name="Han C."/>
            <person name="Goodwin L."/>
            <person name="Pitluck S."/>
            <person name="Liolios K."/>
            <person name="Pagani I."/>
            <person name="Ivanova N."/>
            <person name="Ovchinikova G."/>
            <person name="Pati A."/>
            <person name="Chen A."/>
            <person name="Palaniappan K."/>
            <person name="Land M."/>
            <person name="Hauser L."/>
            <person name="Jeffries C.D."/>
            <person name="Detter J.C."/>
            <person name="Brambilla E.M."/>
            <person name="Rohde M."/>
            <person name="Spring S."/>
            <person name="Goker M."/>
            <person name="Woyke T."/>
            <person name="Bristow J."/>
            <person name="Eisen J.A."/>
            <person name="Markowitz V."/>
            <person name="Hugenholtz P."/>
            <person name="Kyrpides N.C."/>
            <person name="Klenk H.P."/>
            <person name="Mavromatis K."/>
        </authorList>
    </citation>
    <scope>NUCLEOTIDE SEQUENCE [LARGE SCALE GENOMIC DNA]</scope>
    <source>
        <strain evidence="11">ATCC 700847 / DSM 10411 / MH2</strain>
    </source>
</reference>
<evidence type="ECO:0000256" key="5">
    <source>
        <dbReference type="ARBA" id="ARBA00012693"/>
    </source>
</evidence>
<evidence type="ECO:0000256" key="4">
    <source>
        <dbReference type="ARBA" id="ARBA00010499"/>
    </source>
</evidence>
<evidence type="ECO:0000256" key="3">
    <source>
        <dbReference type="ARBA" id="ARBA00004845"/>
    </source>
</evidence>
<comment type="pathway">
    <text evidence="2">Bacterial outer membrane biogenesis; lipopolysaccharide biosynthesis.</text>
</comment>
<dbReference type="InterPro" id="IPR006269">
    <property type="entry name" value="KDO8P_synthase"/>
</dbReference>
<organism evidence="10 11">
    <name type="scientific">Hippea maritima (strain ATCC 700847 / DSM 10411 / MH2)</name>
    <dbReference type="NCBI Taxonomy" id="760142"/>
    <lineage>
        <taxon>Bacteria</taxon>
        <taxon>Pseudomonadati</taxon>
        <taxon>Campylobacterota</taxon>
        <taxon>Desulfurellia</taxon>
        <taxon>Desulfurellales</taxon>
        <taxon>Hippeaceae</taxon>
        <taxon>Hippea</taxon>
    </lineage>
</organism>
<comment type="pathway">
    <text evidence="3">Carbohydrate biosynthesis; 3-deoxy-D-manno-octulosonate biosynthesis; 3-deoxy-D-manno-octulosonate from D-ribulose 5-phosphate: step 2/3.</text>
</comment>
<sequence length="263" mass="29474">MNEHFFIAGPCVIESELIIMKTAERLKKIAEKYNIEIIFKSSFDKANRTSISSFRGPGIDEGLKVLSKVKETFGFKLTTDIHLPHQASVVADVVDVIQIPAFLCRQTDMIVEAAKTSKTVNIKKGQFVAPWDMRYAVQKAKASGGRDIWLTERGSSFGYNNLVVDFRSLRIMKEFARKVVYDATHSMQMPSVAGKSLGTKEYASWLAFAAASVGVDGLFFEVHPEPDKALSDAAVMLSIDEFEKIVPVILQHWQITDRYEKNS</sequence>
<dbReference type="NCBIfam" id="NF003543">
    <property type="entry name" value="PRK05198.1"/>
    <property type="match status" value="1"/>
</dbReference>
<dbReference type="EMBL" id="CP002606">
    <property type="protein sequence ID" value="AEA33479.1"/>
    <property type="molecule type" value="Genomic_DNA"/>
</dbReference>
<keyword evidence="7 10" id="KW-0808">Transferase</keyword>
<dbReference type="eggNOG" id="COG2877">
    <property type="taxonomic scope" value="Bacteria"/>
</dbReference>
<dbReference type="STRING" id="760142.Hipma_0508"/>
<dbReference type="InterPro" id="IPR013785">
    <property type="entry name" value="Aldolase_TIM"/>
</dbReference>
<dbReference type="NCBIfam" id="TIGR01362">
    <property type="entry name" value="KDO8P_synth"/>
    <property type="match status" value="1"/>
</dbReference>
<reference evidence="11" key="2">
    <citation type="submission" date="2011-03" db="EMBL/GenBank/DDBJ databases">
        <title>The complete genome of Hippea maritima DSM 10411.</title>
        <authorList>
            <consortium name="US DOE Joint Genome Institute (JGI-PGF)"/>
            <person name="Lucas S."/>
            <person name="Copeland A."/>
            <person name="Lapidus A."/>
            <person name="Bruce D."/>
            <person name="Goodwin L."/>
            <person name="Pitluck S."/>
            <person name="Peters L."/>
            <person name="Kyrpides N."/>
            <person name="Mavromatis K."/>
            <person name="Pagani I."/>
            <person name="Ivanova N."/>
            <person name="Mikhailova N."/>
            <person name="Lu M."/>
            <person name="Detter J.C."/>
            <person name="Tapia R."/>
            <person name="Han C."/>
            <person name="Land M."/>
            <person name="Hauser L."/>
            <person name="Markowitz V."/>
            <person name="Cheng J.-F."/>
            <person name="Hugenholtz P."/>
            <person name="Woyke T."/>
            <person name="Wu D."/>
            <person name="Spring S."/>
            <person name="Schroeder M."/>
            <person name="Brambilla E."/>
            <person name="Klenk H.-P."/>
            <person name="Eisen J.A."/>
        </authorList>
    </citation>
    <scope>NUCLEOTIDE SEQUENCE [LARGE SCALE GENOMIC DNA]</scope>
    <source>
        <strain evidence="11">ATCC 700847 / DSM 10411 / MH2</strain>
    </source>
</reference>
<dbReference type="UniPathway" id="UPA00030"/>
<gene>
    <name evidence="10" type="ordered locus">Hipma_0508</name>
</gene>
<dbReference type="PANTHER" id="PTHR21057">
    <property type="entry name" value="PHOSPHO-2-DEHYDRO-3-DEOXYHEPTONATE ALDOLASE"/>
    <property type="match status" value="1"/>
</dbReference>
<protein>
    <recommendedName>
        <fullName evidence="5">3-deoxy-8-phosphooctulonate synthase</fullName>
        <ecNumber evidence="5">2.5.1.55</ecNumber>
    </recommendedName>
</protein>
<evidence type="ECO:0000256" key="2">
    <source>
        <dbReference type="ARBA" id="ARBA00004756"/>
    </source>
</evidence>
<dbReference type="Pfam" id="PF00793">
    <property type="entry name" value="DAHP_synth_1"/>
    <property type="match status" value="1"/>
</dbReference>
<comment type="similarity">
    <text evidence="4">Belongs to the KdsA family.</text>
</comment>
<dbReference type="InterPro" id="IPR006218">
    <property type="entry name" value="DAHP1/KDSA"/>
</dbReference>
<dbReference type="RefSeq" id="WP_013681520.1">
    <property type="nucleotide sequence ID" value="NC_015318.1"/>
</dbReference>
<dbReference type="InParanoid" id="F2LUF3"/>
<evidence type="ECO:0000259" key="9">
    <source>
        <dbReference type="Pfam" id="PF00793"/>
    </source>
</evidence>
<accession>F2LUF3</accession>
<evidence type="ECO:0000313" key="10">
    <source>
        <dbReference type="EMBL" id="AEA33479.1"/>
    </source>
</evidence>
<proteinExistence type="inferred from homology"/>
<dbReference type="GO" id="GO:0009103">
    <property type="term" value="P:lipopolysaccharide biosynthetic process"/>
    <property type="evidence" value="ECO:0007669"/>
    <property type="project" value="UniProtKB-UniPathway"/>
</dbReference>
<dbReference type="SUPFAM" id="SSF51569">
    <property type="entry name" value="Aldolase"/>
    <property type="match status" value="1"/>
</dbReference>
<name>F2LUF3_HIPMA</name>
<dbReference type="UniPathway" id="UPA00357">
    <property type="reaction ID" value="UER00474"/>
</dbReference>
<evidence type="ECO:0000256" key="8">
    <source>
        <dbReference type="ARBA" id="ARBA00049112"/>
    </source>
</evidence>
<dbReference type="FunCoup" id="F2LUF3">
    <property type="interactions" value="357"/>
</dbReference>
<evidence type="ECO:0000256" key="7">
    <source>
        <dbReference type="ARBA" id="ARBA00022679"/>
    </source>
</evidence>
<dbReference type="Proteomes" id="UP000008139">
    <property type="component" value="Chromosome"/>
</dbReference>
<evidence type="ECO:0000313" key="11">
    <source>
        <dbReference type="Proteomes" id="UP000008139"/>
    </source>
</evidence>
<comment type="subcellular location">
    <subcellularLocation>
        <location evidence="1">Cytoplasm</location>
    </subcellularLocation>
</comment>
<dbReference type="GO" id="GO:0008676">
    <property type="term" value="F:3-deoxy-8-phosphooctulonate synthase activity"/>
    <property type="evidence" value="ECO:0007669"/>
    <property type="project" value="UniProtKB-EC"/>
</dbReference>
<feature type="domain" description="DAHP synthetase I/KDSA" evidence="9">
    <location>
        <begin position="5"/>
        <end position="248"/>
    </location>
</feature>